<dbReference type="CDD" id="cd08433">
    <property type="entry name" value="PBP2_Nac"/>
    <property type="match status" value="1"/>
</dbReference>
<protein>
    <submittedName>
        <fullName evidence="7">Bacterial regulatory helix-turn-helix, lysR family protein</fullName>
    </submittedName>
    <submittedName>
        <fullName evidence="8">Nitrogen assimilation transcriptional regulator</fullName>
    </submittedName>
</protein>
<dbReference type="GO" id="GO:2000142">
    <property type="term" value="P:regulation of DNA-templated transcription initiation"/>
    <property type="evidence" value="ECO:0007669"/>
    <property type="project" value="TreeGrafter"/>
</dbReference>
<dbReference type="Gene3D" id="3.40.190.290">
    <property type="match status" value="1"/>
</dbReference>
<reference evidence="10" key="2">
    <citation type="submission" date="2017-09" db="EMBL/GenBank/DDBJ databases">
        <title>FDA dAtabase for Regulatory Grade micrObial Sequences (FDA-ARGOS): Supporting development and validation of Infectious Disease Dx tests.</title>
        <authorList>
            <person name="Minogue T."/>
            <person name="Wolcott M."/>
            <person name="Wasieloski L."/>
            <person name="Aguilar W."/>
            <person name="Moore D."/>
            <person name="Tallon L."/>
            <person name="Sadzewicz L."/>
            <person name="Ott S."/>
            <person name="Zhao X."/>
            <person name="Nagaraj S."/>
            <person name="Vavikolanu K."/>
            <person name="Aluvathingal J."/>
            <person name="Nadendla S."/>
            <person name="Sichtig H."/>
        </authorList>
    </citation>
    <scope>NUCLEOTIDE SEQUENCE [LARGE SCALE GENOMIC DNA]</scope>
    <source>
        <strain evidence="10">FDAARGOS_390</strain>
    </source>
</reference>
<evidence type="ECO:0000256" key="3">
    <source>
        <dbReference type="ARBA" id="ARBA00023125"/>
    </source>
</evidence>
<sequence>MNLRRLKYFVKIVDLGSLTQASDILHIAQPALSQQIMILEGEFRHQLLIRTKRGVTPTEAGLTLYRHAQIVLRQLEQARSDMDKRDDSLVGKVAIGLAPGTAASALSLPLLKTVRAQHPGILLYLNESFGTTLSELIINGRMDMAVLYGDHASHGLSFRRLKGEELFLVTPRDMTMPVGPIPLSMLQDVDLMLPSPYNYLRKYIDDALNIARVRPRIVAEIESASPLSAAIREGIGATILPESAARIIANAGDGVQRRIVAPRIEAPLSICVSDHLPLSEPAVAVQQILLDLISNLSLDGGTCASSDEVRCHRKATEQNS</sequence>
<proteinExistence type="inferred from homology"/>
<dbReference type="Gene3D" id="1.10.10.10">
    <property type="entry name" value="Winged helix-like DNA-binding domain superfamily/Winged helix DNA-binding domain"/>
    <property type="match status" value="1"/>
</dbReference>
<dbReference type="FunFam" id="1.10.10.10:FF:000001">
    <property type="entry name" value="LysR family transcriptional regulator"/>
    <property type="match status" value="1"/>
</dbReference>
<dbReference type="OrthoDB" id="8587114at2"/>
<reference evidence="8" key="3">
    <citation type="submission" date="2017-09" db="EMBL/GenBank/DDBJ databases">
        <title>FDA dAtabase for Regulatory Grade micrObial Sequences (FDA-ARGOS): Supporting development and validation of Infectious Disease Dx tests.</title>
        <authorList>
            <person name="Minogue T."/>
            <person name="Wolcott M."/>
            <person name="Wasieloski L."/>
            <person name="Aguilar W."/>
            <person name="Moore D."/>
            <person name="Tallon L.J."/>
            <person name="Sadzewicz L."/>
            <person name="Ott S."/>
            <person name="Zhao X."/>
            <person name="Nagaraj S."/>
            <person name="Vavikolanu K."/>
            <person name="Aluvathingal J."/>
            <person name="Nadendla S."/>
            <person name="Sichtig H."/>
        </authorList>
    </citation>
    <scope>NUCLEOTIDE SEQUENCE</scope>
    <source>
        <strain evidence="8">FDAARGOS_390</strain>
    </source>
</reference>
<dbReference type="InterPro" id="IPR036390">
    <property type="entry name" value="WH_DNA-bd_sf"/>
</dbReference>
<dbReference type="SUPFAM" id="SSF53850">
    <property type="entry name" value="Periplasmic binding protein-like II"/>
    <property type="match status" value="1"/>
</dbReference>
<dbReference type="InterPro" id="IPR005119">
    <property type="entry name" value="LysR_subst-bd"/>
</dbReference>
<feature type="domain" description="HTH lysR-type" evidence="6">
    <location>
        <begin position="1"/>
        <end position="58"/>
    </location>
</feature>
<name>A0A095F2Z4_BURGA</name>
<evidence type="ECO:0000313" key="7">
    <source>
        <dbReference type="EMBL" id="KGC11355.1"/>
    </source>
</evidence>
<evidence type="ECO:0000256" key="5">
    <source>
        <dbReference type="ARBA" id="ARBA00023163"/>
    </source>
</evidence>
<evidence type="ECO:0000256" key="1">
    <source>
        <dbReference type="ARBA" id="ARBA00009437"/>
    </source>
</evidence>
<dbReference type="KEGG" id="bgo:BM43_4074"/>
<dbReference type="InterPro" id="IPR000847">
    <property type="entry name" value="LysR_HTH_N"/>
</dbReference>
<dbReference type="EMBL" id="JPGG01000017">
    <property type="protein sequence ID" value="KGC11355.1"/>
    <property type="molecule type" value="Genomic_DNA"/>
</dbReference>
<dbReference type="Proteomes" id="UP000029590">
    <property type="component" value="Unassembled WGS sequence"/>
</dbReference>
<gene>
    <name evidence="8" type="ORF">CRM94_25615</name>
    <name evidence="7" type="ORF">DM48_7422</name>
</gene>
<evidence type="ECO:0000313" key="9">
    <source>
        <dbReference type="Proteomes" id="UP000029590"/>
    </source>
</evidence>
<dbReference type="PANTHER" id="PTHR30293:SF0">
    <property type="entry name" value="NITROGEN ASSIMILATION REGULATORY PROTEIN NAC"/>
    <property type="match status" value="1"/>
</dbReference>
<comment type="caution">
    <text evidence="8">The sequence shown here is derived from an EMBL/GenBank/DDBJ whole genome shotgun (WGS) entry which is preliminary data.</text>
</comment>
<dbReference type="Pfam" id="PF00126">
    <property type="entry name" value="HTH_1"/>
    <property type="match status" value="1"/>
</dbReference>
<dbReference type="GO" id="GO:0003700">
    <property type="term" value="F:DNA-binding transcription factor activity"/>
    <property type="evidence" value="ECO:0007669"/>
    <property type="project" value="InterPro"/>
</dbReference>
<evidence type="ECO:0000259" key="6">
    <source>
        <dbReference type="PROSITE" id="PS50931"/>
    </source>
</evidence>
<dbReference type="InterPro" id="IPR036388">
    <property type="entry name" value="WH-like_DNA-bd_sf"/>
</dbReference>
<reference evidence="7 9" key="1">
    <citation type="submission" date="2014-04" db="EMBL/GenBank/DDBJ databases">
        <authorList>
            <person name="Bishop-Lilly K.A."/>
            <person name="Broomall S.M."/>
            <person name="Chain P.S."/>
            <person name="Chertkov O."/>
            <person name="Coyne S.R."/>
            <person name="Daligault H.E."/>
            <person name="Davenport K.W."/>
            <person name="Erkkila T."/>
            <person name="Frey K.G."/>
            <person name="Gibbons H.S."/>
            <person name="Gu W."/>
            <person name="Jaissle J."/>
            <person name="Johnson S.L."/>
            <person name="Koroleva G.I."/>
            <person name="Ladner J.T."/>
            <person name="Lo C.-C."/>
            <person name="Minogue T.D."/>
            <person name="Munk C."/>
            <person name="Palacios G.F."/>
            <person name="Redden C.L."/>
            <person name="Rosenzweig C.N."/>
            <person name="Scholz M.B."/>
            <person name="Teshima H."/>
            <person name="Xu Y."/>
        </authorList>
    </citation>
    <scope>NUCLEOTIDE SEQUENCE [LARGE SCALE GENOMIC DNA]</scope>
    <source>
        <strain evidence="7">Gladioli</strain>
        <strain evidence="9">gladioli</strain>
    </source>
</reference>
<evidence type="ECO:0000313" key="8">
    <source>
        <dbReference type="EMBL" id="PEH37853.1"/>
    </source>
</evidence>
<accession>A0A095F2Z4</accession>
<dbReference type="NCBIfam" id="NF008410">
    <property type="entry name" value="PRK11233.1"/>
    <property type="match status" value="1"/>
</dbReference>
<organism evidence="8 10">
    <name type="scientific">Burkholderia gladioli</name>
    <name type="common">Pseudomonas marginata</name>
    <name type="synonym">Phytomonas marginata</name>
    <dbReference type="NCBI Taxonomy" id="28095"/>
    <lineage>
        <taxon>Bacteria</taxon>
        <taxon>Pseudomonadati</taxon>
        <taxon>Pseudomonadota</taxon>
        <taxon>Betaproteobacteria</taxon>
        <taxon>Burkholderiales</taxon>
        <taxon>Burkholderiaceae</taxon>
        <taxon>Burkholderia</taxon>
    </lineage>
</organism>
<dbReference type="GO" id="GO:0003677">
    <property type="term" value="F:DNA binding"/>
    <property type="evidence" value="ECO:0007669"/>
    <property type="project" value="UniProtKB-KW"/>
</dbReference>
<dbReference type="AlphaFoldDB" id="A0A095F2Z4"/>
<keyword evidence="3" id="KW-0238">DNA-binding</keyword>
<dbReference type="Pfam" id="PF03466">
    <property type="entry name" value="LysR_substrate"/>
    <property type="match status" value="1"/>
</dbReference>
<dbReference type="SUPFAM" id="SSF46785">
    <property type="entry name" value="Winged helix' DNA-binding domain"/>
    <property type="match status" value="1"/>
</dbReference>
<keyword evidence="4" id="KW-0010">Activator</keyword>
<comment type="similarity">
    <text evidence="1">Belongs to the LysR transcriptional regulatory family.</text>
</comment>
<dbReference type="PROSITE" id="PS50931">
    <property type="entry name" value="HTH_LYSR"/>
    <property type="match status" value="1"/>
</dbReference>
<evidence type="ECO:0000256" key="2">
    <source>
        <dbReference type="ARBA" id="ARBA00023015"/>
    </source>
</evidence>
<keyword evidence="5" id="KW-0804">Transcription</keyword>
<dbReference type="Proteomes" id="UP000220629">
    <property type="component" value="Unassembled WGS sequence"/>
</dbReference>
<dbReference type="EMBL" id="PDDY01000004">
    <property type="protein sequence ID" value="PEH37853.1"/>
    <property type="molecule type" value="Genomic_DNA"/>
</dbReference>
<dbReference type="PRINTS" id="PR00039">
    <property type="entry name" value="HTHLYSR"/>
</dbReference>
<evidence type="ECO:0000313" key="10">
    <source>
        <dbReference type="Proteomes" id="UP000220629"/>
    </source>
</evidence>
<keyword evidence="2" id="KW-0805">Transcription regulation</keyword>
<dbReference type="PANTHER" id="PTHR30293">
    <property type="entry name" value="TRANSCRIPTIONAL REGULATORY PROTEIN NAC-RELATED"/>
    <property type="match status" value="1"/>
</dbReference>
<evidence type="ECO:0000256" key="4">
    <source>
        <dbReference type="ARBA" id="ARBA00023159"/>
    </source>
</evidence>